<gene>
    <name evidence="4 8" type="primary">rpsC</name>
    <name evidence="8" type="ORF">PMARG_TP00152</name>
</gene>
<dbReference type="InterPro" id="IPR009019">
    <property type="entry name" value="KH_sf_prok-type"/>
</dbReference>
<evidence type="ECO:0000313" key="8">
    <source>
        <dbReference type="EMBL" id="CUX76561.1"/>
    </source>
</evidence>
<dbReference type="GO" id="GO:0006412">
    <property type="term" value="P:translation"/>
    <property type="evidence" value="ECO:0007669"/>
    <property type="project" value="UniProtKB-UniRule"/>
</dbReference>
<proteinExistence type="inferred from homology"/>
<dbReference type="Gene3D" id="3.30.300.20">
    <property type="match status" value="1"/>
</dbReference>
<comment type="function">
    <text evidence="4">Binds the lower part of the 30S subunit head. Binds mRNA in the 70S ribosome, positioning it for translation.</text>
</comment>
<evidence type="ECO:0000313" key="9">
    <source>
        <dbReference type="Proteomes" id="UP000075222"/>
    </source>
</evidence>
<dbReference type="InterPro" id="IPR001351">
    <property type="entry name" value="Ribosomal_uS3_C"/>
</dbReference>
<reference evidence="9" key="1">
    <citation type="submission" date="2016-01" db="EMBL/GenBank/DDBJ databases">
        <authorList>
            <person name="Husnik F."/>
        </authorList>
    </citation>
    <scope>NUCLEOTIDE SEQUENCE [LARGE SCALE GENOMIC DNA]</scope>
</reference>
<keyword evidence="2 4" id="KW-0689">Ribosomal protein</keyword>
<sequence length="263" mass="29007">MLKRRVSGAVEASKPASKRARLHHKAQDVPHNHNTSELTVGQKVHPRLFRLSARYDWDALWYAESHAFAAHLAQDMMLRRLVGEKMSKVPMGPMAVTRTCKGCYVHLRCPRVSQVQGRLAGEAEAAREIVRLRFGDGIDVVLDDFRRPELSAHIIARSVVDQVERRAHIKRAIRRAASAAARHGARGVKVMCSGRLNGAEIARTEWHMEGTLPLHSIGAEVDYAAACAKTVYGTVGVKVWVHAASQYSGSVHGATEVRHAPAL</sequence>
<dbReference type="PANTHER" id="PTHR11760">
    <property type="entry name" value="30S/40S RIBOSOMAL PROTEIN S3"/>
    <property type="match status" value="1"/>
</dbReference>
<evidence type="ECO:0000256" key="2">
    <source>
        <dbReference type="ARBA" id="ARBA00022980"/>
    </source>
</evidence>
<dbReference type="InterPro" id="IPR036419">
    <property type="entry name" value="Ribosomal_S3_C_sf"/>
</dbReference>
<evidence type="ECO:0000259" key="7">
    <source>
        <dbReference type="Pfam" id="PF00189"/>
    </source>
</evidence>
<evidence type="ECO:0000256" key="5">
    <source>
        <dbReference type="RuleBase" id="RU003624"/>
    </source>
</evidence>
<protein>
    <recommendedName>
        <fullName evidence="4">Small ribosomal subunit protein uS3</fullName>
    </recommendedName>
</protein>
<accession>A0A143WN81</accession>
<dbReference type="SUPFAM" id="SSF54814">
    <property type="entry name" value="Prokaryotic type KH domain (KH-domain type II)"/>
    <property type="match status" value="1"/>
</dbReference>
<evidence type="ECO:0000256" key="3">
    <source>
        <dbReference type="ARBA" id="ARBA00023274"/>
    </source>
</evidence>
<dbReference type="Gene3D" id="3.30.1140.32">
    <property type="entry name" value="Ribosomal protein S3, C-terminal domain"/>
    <property type="match status" value="1"/>
</dbReference>
<evidence type="ECO:0000256" key="1">
    <source>
        <dbReference type="ARBA" id="ARBA00010761"/>
    </source>
</evidence>
<dbReference type="PANTHER" id="PTHR11760:SF19">
    <property type="entry name" value="SMALL RIBOSOMAL SUBUNIT PROTEIN US3C"/>
    <property type="match status" value="1"/>
</dbReference>
<dbReference type="InterPro" id="IPR018280">
    <property type="entry name" value="Ribosomal_uS3_CS"/>
</dbReference>
<evidence type="ECO:0000256" key="6">
    <source>
        <dbReference type="SAM" id="MobiDB-lite"/>
    </source>
</evidence>
<evidence type="ECO:0000256" key="4">
    <source>
        <dbReference type="HAMAP-Rule" id="MF_01309"/>
    </source>
</evidence>
<dbReference type="PATRIC" id="fig|189385.7.peg.175"/>
<dbReference type="HAMAP" id="MF_01309_B">
    <property type="entry name" value="Ribosomal_uS3_B"/>
    <property type="match status" value="1"/>
</dbReference>
<name>A0A143WN81_TREPR</name>
<dbReference type="EMBL" id="LN998829">
    <property type="protein sequence ID" value="CUX76561.1"/>
    <property type="molecule type" value="Genomic_DNA"/>
</dbReference>
<dbReference type="NCBIfam" id="TIGR01009">
    <property type="entry name" value="rpsC_bact"/>
    <property type="match status" value="1"/>
</dbReference>
<dbReference type="InterPro" id="IPR005704">
    <property type="entry name" value="Ribosomal_uS3_bac-typ"/>
</dbReference>
<feature type="region of interest" description="Disordered" evidence="6">
    <location>
        <begin position="1"/>
        <end position="38"/>
    </location>
</feature>
<dbReference type="InterPro" id="IPR057258">
    <property type="entry name" value="Ribosomal_uS3"/>
</dbReference>
<comment type="subunit">
    <text evidence="4">Part of the 30S ribosomal subunit. Forms a tight complex with proteins S10 and S14.</text>
</comment>
<dbReference type="GO" id="GO:0003729">
    <property type="term" value="F:mRNA binding"/>
    <property type="evidence" value="ECO:0007669"/>
    <property type="project" value="UniProtKB-UniRule"/>
</dbReference>
<dbReference type="Pfam" id="PF00189">
    <property type="entry name" value="Ribosomal_S3_C"/>
    <property type="match status" value="1"/>
</dbReference>
<keyword evidence="3 4" id="KW-0687">Ribonucleoprotein</keyword>
<dbReference type="Proteomes" id="UP000075222">
    <property type="component" value="Chromosome I"/>
</dbReference>
<dbReference type="PROSITE" id="PS00548">
    <property type="entry name" value="RIBOSOMAL_S3"/>
    <property type="match status" value="1"/>
</dbReference>
<dbReference type="AlphaFoldDB" id="A0A143WN81"/>
<dbReference type="GO" id="GO:0003735">
    <property type="term" value="F:structural constituent of ribosome"/>
    <property type="evidence" value="ECO:0007669"/>
    <property type="project" value="InterPro"/>
</dbReference>
<dbReference type="InterPro" id="IPR015946">
    <property type="entry name" value="KH_dom-like_a/b"/>
</dbReference>
<organism evidence="8 9">
    <name type="scientific">Tremblaya princeps</name>
    <dbReference type="NCBI Taxonomy" id="189385"/>
    <lineage>
        <taxon>Bacteria</taxon>
        <taxon>Pseudomonadati</taxon>
        <taxon>Pseudomonadota</taxon>
        <taxon>Betaproteobacteria</taxon>
        <taxon>Candidatus Tremblayella</taxon>
    </lineage>
</organism>
<feature type="domain" description="Small ribosomal subunit protein uS3 C-terminal" evidence="7">
    <location>
        <begin position="161"/>
        <end position="241"/>
    </location>
</feature>
<dbReference type="GO" id="GO:0022627">
    <property type="term" value="C:cytosolic small ribosomal subunit"/>
    <property type="evidence" value="ECO:0007669"/>
    <property type="project" value="TreeGrafter"/>
</dbReference>
<dbReference type="SUPFAM" id="SSF54821">
    <property type="entry name" value="Ribosomal protein S3 C-terminal domain"/>
    <property type="match status" value="1"/>
</dbReference>
<comment type="similarity">
    <text evidence="1 4 5">Belongs to the universal ribosomal protein uS3 family.</text>
</comment>